<dbReference type="InterPro" id="IPR011990">
    <property type="entry name" value="TPR-like_helical_dom_sf"/>
</dbReference>
<dbReference type="Gene3D" id="1.25.40.10">
    <property type="entry name" value="Tetratricopeptide repeat domain"/>
    <property type="match status" value="1"/>
</dbReference>
<protein>
    <recommendedName>
        <fullName evidence="8">Ancillary SecYEG translocon subunit</fullName>
    </recommendedName>
</protein>
<evidence type="ECO:0000256" key="7">
    <source>
        <dbReference type="ARBA" id="ARBA00024197"/>
    </source>
</evidence>
<dbReference type="PIRSF" id="PIRSF006170">
    <property type="entry name" value="YfgM"/>
    <property type="match status" value="1"/>
</dbReference>
<sequence>MAMDDFATDEQRVEAMQDWWRRNGMAAIAAVLLALAGIVGWQWWQRQQAAEAAQASLQFDTVMAALAAGDGEQVRSRGQALISAHSDTFYATLAALAIAKVAVDANDLPAALSSLDWAATRTQGSPMYPVVALRAARVLIAAKRYDEAAKRLDSVTSAAFTVEREDLRGNLALARGDVEGARAAWVAAVAAGGPSAGLIQMKLDNLPPAQEK</sequence>
<gene>
    <name evidence="11" type="ORF">C7443_11253</name>
</gene>
<keyword evidence="3 9" id="KW-0812">Transmembrane</keyword>
<keyword evidence="12" id="KW-1185">Reference proteome</keyword>
<dbReference type="PANTHER" id="PTHR38035">
    <property type="entry name" value="UPF0070 PROTEIN YFGM"/>
    <property type="match status" value="1"/>
</dbReference>
<evidence type="ECO:0000256" key="2">
    <source>
        <dbReference type="ARBA" id="ARBA00022475"/>
    </source>
</evidence>
<organism evidence="11 12">
    <name type="scientific">Plasticicumulans acidivorans</name>
    <dbReference type="NCBI Taxonomy" id="886464"/>
    <lineage>
        <taxon>Bacteria</taxon>
        <taxon>Pseudomonadati</taxon>
        <taxon>Pseudomonadota</taxon>
        <taxon>Gammaproteobacteria</taxon>
        <taxon>Candidatus Competibacteraceae</taxon>
        <taxon>Plasticicumulans</taxon>
    </lineage>
</organism>
<dbReference type="AlphaFoldDB" id="A0A317MQU1"/>
<evidence type="ECO:0000313" key="12">
    <source>
        <dbReference type="Proteomes" id="UP000246569"/>
    </source>
</evidence>
<comment type="similarity">
    <text evidence="7">Belongs to the YfgM family.</text>
</comment>
<evidence type="ECO:0000256" key="8">
    <source>
        <dbReference type="ARBA" id="ARBA00024235"/>
    </source>
</evidence>
<comment type="caution">
    <text evidence="11">The sequence shown here is derived from an EMBL/GenBank/DDBJ whole genome shotgun (WGS) entry which is preliminary data.</text>
</comment>
<keyword evidence="2" id="KW-1003">Cell membrane</keyword>
<evidence type="ECO:0000256" key="4">
    <source>
        <dbReference type="ARBA" id="ARBA00022989"/>
    </source>
</evidence>
<keyword evidence="6" id="KW-0143">Chaperone</keyword>
<evidence type="ECO:0000256" key="3">
    <source>
        <dbReference type="ARBA" id="ARBA00022692"/>
    </source>
</evidence>
<reference evidence="11 12" key="1">
    <citation type="submission" date="2018-05" db="EMBL/GenBank/DDBJ databases">
        <title>Genomic Encyclopedia of Type Strains, Phase IV (KMG-IV): sequencing the most valuable type-strain genomes for metagenomic binning, comparative biology and taxonomic classification.</title>
        <authorList>
            <person name="Goeker M."/>
        </authorList>
    </citation>
    <scope>NUCLEOTIDE SEQUENCE [LARGE SCALE GENOMIC DNA]</scope>
    <source>
        <strain evidence="11 12">DSM 23606</strain>
    </source>
</reference>
<proteinExistence type="inferred from homology"/>
<comment type="subcellular location">
    <subcellularLocation>
        <location evidence="1">Cell membrane</location>
        <topology evidence="1">Single-pass type II membrane protein</topology>
    </subcellularLocation>
</comment>
<dbReference type="Proteomes" id="UP000246569">
    <property type="component" value="Unassembled WGS sequence"/>
</dbReference>
<keyword evidence="4 9" id="KW-1133">Transmembrane helix</keyword>
<evidence type="ECO:0000256" key="6">
    <source>
        <dbReference type="ARBA" id="ARBA00023186"/>
    </source>
</evidence>
<evidence type="ECO:0000259" key="10">
    <source>
        <dbReference type="Pfam" id="PF09976"/>
    </source>
</evidence>
<dbReference type="OrthoDB" id="9789675at2"/>
<dbReference type="InterPro" id="IPR026039">
    <property type="entry name" value="YfgM"/>
</dbReference>
<keyword evidence="5 9" id="KW-0472">Membrane</keyword>
<dbReference type="GO" id="GO:0005886">
    <property type="term" value="C:plasma membrane"/>
    <property type="evidence" value="ECO:0007669"/>
    <property type="project" value="UniProtKB-SubCell"/>
</dbReference>
<feature type="domain" description="Ancillary SecYEG translocon subunit/Cell division coordinator CpoB TPR" evidence="10">
    <location>
        <begin position="18"/>
        <end position="206"/>
    </location>
</feature>
<name>A0A317MQU1_9GAMM</name>
<accession>A0A317MQU1</accession>
<evidence type="ECO:0000256" key="5">
    <source>
        <dbReference type="ARBA" id="ARBA00023136"/>
    </source>
</evidence>
<evidence type="ECO:0000256" key="1">
    <source>
        <dbReference type="ARBA" id="ARBA00004401"/>
    </source>
</evidence>
<dbReference type="GO" id="GO:0044877">
    <property type="term" value="F:protein-containing complex binding"/>
    <property type="evidence" value="ECO:0007669"/>
    <property type="project" value="InterPro"/>
</dbReference>
<dbReference type="EMBL" id="QGTJ01000012">
    <property type="protein sequence ID" value="PWV59055.1"/>
    <property type="molecule type" value="Genomic_DNA"/>
</dbReference>
<feature type="transmembrane region" description="Helical" evidence="9">
    <location>
        <begin position="25"/>
        <end position="44"/>
    </location>
</feature>
<evidence type="ECO:0000256" key="9">
    <source>
        <dbReference type="SAM" id="Phobius"/>
    </source>
</evidence>
<dbReference type="Pfam" id="PF09976">
    <property type="entry name" value="TPR_21"/>
    <property type="match status" value="1"/>
</dbReference>
<evidence type="ECO:0000313" key="11">
    <source>
        <dbReference type="EMBL" id="PWV59055.1"/>
    </source>
</evidence>
<dbReference type="InterPro" id="IPR018704">
    <property type="entry name" value="SecYEG/CpoB_TPR"/>
</dbReference>
<dbReference type="SUPFAM" id="SSF48452">
    <property type="entry name" value="TPR-like"/>
    <property type="match status" value="1"/>
</dbReference>
<dbReference type="PANTHER" id="PTHR38035:SF1">
    <property type="entry name" value="ANCILLARY SECYEG TRANSLOCON SUBUNIT"/>
    <property type="match status" value="1"/>
</dbReference>